<keyword evidence="4" id="KW-0269">Exonuclease</keyword>
<feature type="transmembrane region" description="Helical" evidence="2">
    <location>
        <begin position="66"/>
        <end position="86"/>
    </location>
</feature>
<dbReference type="InterPro" id="IPR005135">
    <property type="entry name" value="Endo/exonuclease/phosphatase"/>
</dbReference>
<keyword evidence="2" id="KW-1133">Transmembrane helix</keyword>
<gene>
    <name evidence="4" type="ORF">GA0070612_0041</name>
</gene>
<evidence type="ECO:0000313" key="4">
    <source>
        <dbReference type="EMBL" id="SCE66090.1"/>
    </source>
</evidence>
<feature type="domain" description="Endonuclease/exonuclease/phosphatase" evidence="3">
    <location>
        <begin position="153"/>
        <end position="390"/>
    </location>
</feature>
<dbReference type="EMBL" id="LT607409">
    <property type="protein sequence ID" value="SCE66090.1"/>
    <property type="molecule type" value="Genomic_DNA"/>
</dbReference>
<keyword evidence="2" id="KW-0472">Membrane</keyword>
<feature type="region of interest" description="Disordered" evidence="1">
    <location>
        <begin position="1"/>
        <end position="24"/>
    </location>
</feature>
<organism evidence="4 5">
    <name type="scientific">Micromonospora chokoriensis</name>
    <dbReference type="NCBI Taxonomy" id="356851"/>
    <lineage>
        <taxon>Bacteria</taxon>
        <taxon>Bacillati</taxon>
        <taxon>Actinomycetota</taxon>
        <taxon>Actinomycetes</taxon>
        <taxon>Micromonosporales</taxon>
        <taxon>Micromonosporaceae</taxon>
        <taxon>Micromonospora</taxon>
    </lineage>
</organism>
<dbReference type="Proteomes" id="UP000198224">
    <property type="component" value="Chromosome I"/>
</dbReference>
<evidence type="ECO:0000313" key="5">
    <source>
        <dbReference type="Proteomes" id="UP000198224"/>
    </source>
</evidence>
<name>A0A1C4U329_9ACTN</name>
<reference evidence="5" key="1">
    <citation type="submission" date="2016-06" db="EMBL/GenBank/DDBJ databases">
        <authorList>
            <person name="Varghese N."/>
            <person name="Submissions Spin"/>
        </authorList>
    </citation>
    <scope>NUCLEOTIDE SEQUENCE [LARGE SCALE GENOMIC DNA]</scope>
    <source>
        <strain evidence="5">DSM 45160</strain>
    </source>
</reference>
<dbReference type="GO" id="GO:0004519">
    <property type="term" value="F:endonuclease activity"/>
    <property type="evidence" value="ECO:0007669"/>
    <property type="project" value="UniProtKB-KW"/>
</dbReference>
<dbReference type="AlphaFoldDB" id="A0A1C4U329"/>
<keyword evidence="4" id="KW-0255">Endonuclease</keyword>
<keyword evidence="4" id="KW-0378">Hydrolase</keyword>
<evidence type="ECO:0000256" key="1">
    <source>
        <dbReference type="SAM" id="MobiDB-lite"/>
    </source>
</evidence>
<evidence type="ECO:0000259" key="3">
    <source>
        <dbReference type="Pfam" id="PF03372"/>
    </source>
</evidence>
<keyword evidence="2" id="KW-0812">Transmembrane</keyword>
<keyword evidence="4" id="KW-0540">Nuclease</keyword>
<sequence>MTEAAARTTAIMDEKDPELSPKPSARSRRARWGVRLAAVACVGWLVVVVLHHLLSARTYVWGPVDLLPPIVWAAVPVVLLPVAWLARPMRGRLVGAALLALVLGLGYSGINFATVFHTPPPAPADAVKVVTWNTEYWDQDRRNGGEQRTTTAQFYDFLREMDADVYMLHEYANVDDSLVDIFAQAYEIDQTAQLKAAFPGYTIVREGRNVTLTRLPVVGHAWLDSQPYLPDDLKPVPPALVDRPLFYTSQALRTDIRVNGQVVSFYNSHIFQPPVRILLLRSDDDRNMFEIDRFNFEIRQASYQAIAADLEKNPNRAVMAGDLNTSPSMNLLDMVSDRLVDQSSALSSLYPVTWPVGDKPRMWRIDWLFTTPDIKVHKYDLTLPKGLSDHKAQQFVISAP</sequence>
<feature type="transmembrane region" description="Helical" evidence="2">
    <location>
        <begin position="93"/>
        <end position="110"/>
    </location>
</feature>
<dbReference type="SUPFAM" id="SSF56219">
    <property type="entry name" value="DNase I-like"/>
    <property type="match status" value="1"/>
</dbReference>
<accession>A0A1C4U329</accession>
<protein>
    <submittedName>
        <fullName evidence="4">Endonuclease/Exonuclease/phosphatase family protein</fullName>
    </submittedName>
</protein>
<feature type="transmembrane region" description="Helical" evidence="2">
    <location>
        <begin position="32"/>
        <end position="54"/>
    </location>
</feature>
<proteinExistence type="predicted"/>
<dbReference type="Gene3D" id="3.60.10.10">
    <property type="entry name" value="Endonuclease/exonuclease/phosphatase"/>
    <property type="match status" value="1"/>
</dbReference>
<dbReference type="GO" id="GO:0004527">
    <property type="term" value="F:exonuclease activity"/>
    <property type="evidence" value="ECO:0007669"/>
    <property type="project" value="UniProtKB-KW"/>
</dbReference>
<keyword evidence="5" id="KW-1185">Reference proteome</keyword>
<dbReference type="InterPro" id="IPR036691">
    <property type="entry name" value="Endo/exonu/phosph_ase_sf"/>
</dbReference>
<dbReference type="Pfam" id="PF03372">
    <property type="entry name" value="Exo_endo_phos"/>
    <property type="match status" value="1"/>
</dbReference>
<evidence type="ECO:0000256" key="2">
    <source>
        <dbReference type="SAM" id="Phobius"/>
    </source>
</evidence>